<organism evidence="1 2">
    <name type="scientific">Bifidobacterium stellenboschense</name>
    <dbReference type="NCBI Taxonomy" id="762211"/>
    <lineage>
        <taxon>Bacteria</taxon>
        <taxon>Bacillati</taxon>
        <taxon>Actinomycetota</taxon>
        <taxon>Actinomycetes</taxon>
        <taxon>Bifidobacteriales</taxon>
        <taxon>Bifidobacteriaceae</taxon>
        <taxon>Bifidobacterium</taxon>
    </lineage>
</organism>
<dbReference type="EMBL" id="JGZP01000011">
    <property type="protein sequence ID" value="KFI97852.1"/>
    <property type="molecule type" value="Genomic_DNA"/>
</dbReference>
<name>A0A087DQQ2_9BIFI</name>
<reference evidence="1 2" key="1">
    <citation type="submission" date="2014-03" db="EMBL/GenBank/DDBJ databases">
        <title>Genomics of Bifidobacteria.</title>
        <authorList>
            <person name="Ventura M."/>
            <person name="Milani C."/>
            <person name="Lugli G.A."/>
        </authorList>
    </citation>
    <scope>NUCLEOTIDE SEQUENCE [LARGE SCALE GENOMIC DNA]</scope>
    <source>
        <strain evidence="1 2">DSM 23968</strain>
    </source>
</reference>
<dbReference type="InterPro" id="IPR001387">
    <property type="entry name" value="Cro/C1-type_HTH"/>
</dbReference>
<dbReference type="AlphaFoldDB" id="A0A087DQQ2"/>
<dbReference type="Gene3D" id="1.10.260.40">
    <property type="entry name" value="lambda repressor-like DNA-binding domains"/>
    <property type="match status" value="1"/>
</dbReference>
<protein>
    <recommendedName>
        <fullName evidence="3">HTH cro/C1-type domain-containing protein</fullName>
    </recommendedName>
</protein>
<accession>A0A087DQQ2</accession>
<dbReference type="InterPro" id="IPR010982">
    <property type="entry name" value="Lambda_DNA-bd_dom_sf"/>
</dbReference>
<proteinExistence type="predicted"/>
<dbReference type="OrthoDB" id="3239762at2"/>
<evidence type="ECO:0000313" key="1">
    <source>
        <dbReference type="EMBL" id="KFI97852.1"/>
    </source>
</evidence>
<gene>
    <name evidence="1" type="ORF">BSTEL_0663</name>
</gene>
<comment type="caution">
    <text evidence="1">The sequence shown here is derived from an EMBL/GenBank/DDBJ whole genome shotgun (WGS) entry which is preliminary data.</text>
</comment>
<evidence type="ECO:0008006" key="3">
    <source>
        <dbReference type="Google" id="ProtNLM"/>
    </source>
</evidence>
<evidence type="ECO:0000313" key="2">
    <source>
        <dbReference type="Proteomes" id="UP000029004"/>
    </source>
</evidence>
<dbReference type="SUPFAM" id="SSF47413">
    <property type="entry name" value="lambda repressor-like DNA-binding domains"/>
    <property type="match status" value="1"/>
</dbReference>
<dbReference type="GO" id="GO:0003677">
    <property type="term" value="F:DNA binding"/>
    <property type="evidence" value="ECO:0007669"/>
    <property type="project" value="InterPro"/>
</dbReference>
<dbReference type="Proteomes" id="UP000029004">
    <property type="component" value="Unassembled WGS sequence"/>
</dbReference>
<dbReference type="STRING" id="762211.BSTEL_0663"/>
<dbReference type="RefSeq" id="WP_034527664.1">
    <property type="nucleotide sequence ID" value="NZ_JGZP01000011.1"/>
</dbReference>
<dbReference type="CDD" id="cd00093">
    <property type="entry name" value="HTH_XRE"/>
    <property type="match status" value="1"/>
</dbReference>
<sequence>MATSALEECFRERARAVLASQGMTVSAYAERTGQTFDMAQKRLSGKIRFSITDLARFAEVTGYKPSELLDDAFVLKPSSALAGKGVE</sequence>
<keyword evidence="2" id="KW-1185">Reference proteome</keyword>